<reference evidence="1 2" key="1">
    <citation type="submission" date="2024-06" db="EMBL/GenBank/DDBJ databases">
        <title>The draft genome of Grus japonensis, version 3.</title>
        <authorList>
            <person name="Nabeshima K."/>
            <person name="Suzuki S."/>
            <person name="Onuma M."/>
        </authorList>
    </citation>
    <scope>NUCLEOTIDE SEQUENCE [LARGE SCALE GENOMIC DNA]</scope>
    <source>
        <strain evidence="1 2">451A</strain>
    </source>
</reference>
<sequence length="85" mass="9838">MLGSKVVVWVKFNIITDREYLEGRLSPSRSEEREFSSLYTEANEKANLLKHKQWYFPGGRRWEFCCCSECCQVPEVVPSGGGQLF</sequence>
<gene>
    <name evidence="1" type="ORF">GRJ2_000295100</name>
</gene>
<keyword evidence="2" id="KW-1185">Reference proteome</keyword>
<evidence type="ECO:0000313" key="1">
    <source>
        <dbReference type="EMBL" id="GAB0178298.1"/>
    </source>
</evidence>
<name>A0ABC9VZY4_GRUJA</name>
<dbReference type="EMBL" id="BAAFJT010000001">
    <property type="protein sequence ID" value="GAB0178298.1"/>
    <property type="molecule type" value="Genomic_DNA"/>
</dbReference>
<dbReference type="Proteomes" id="UP001623348">
    <property type="component" value="Unassembled WGS sequence"/>
</dbReference>
<comment type="caution">
    <text evidence="1">The sequence shown here is derived from an EMBL/GenBank/DDBJ whole genome shotgun (WGS) entry which is preliminary data.</text>
</comment>
<protein>
    <submittedName>
        <fullName evidence="1">Uncharacterized protein</fullName>
    </submittedName>
</protein>
<accession>A0ABC9VZY4</accession>
<proteinExistence type="predicted"/>
<organism evidence="1 2">
    <name type="scientific">Grus japonensis</name>
    <name type="common">Japanese crane</name>
    <name type="synonym">Red-crowned crane</name>
    <dbReference type="NCBI Taxonomy" id="30415"/>
    <lineage>
        <taxon>Eukaryota</taxon>
        <taxon>Metazoa</taxon>
        <taxon>Chordata</taxon>
        <taxon>Craniata</taxon>
        <taxon>Vertebrata</taxon>
        <taxon>Euteleostomi</taxon>
        <taxon>Archelosauria</taxon>
        <taxon>Archosauria</taxon>
        <taxon>Dinosauria</taxon>
        <taxon>Saurischia</taxon>
        <taxon>Theropoda</taxon>
        <taxon>Coelurosauria</taxon>
        <taxon>Aves</taxon>
        <taxon>Neognathae</taxon>
        <taxon>Neoaves</taxon>
        <taxon>Gruiformes</taxon>
        <taxon>Gruidae</taxon>
        <taxon>Grus</taxon>
    </lineage>
</organism>
<dbReference type="AlphaFoldDB" id="A0ABC9VZY4"/>
<evidence type="ECO:0000313" key="2">
    <source>
        <dbReference type="Proteomes" id="UP001623348"/>
    </source>
</evidence>